<evidence type="ECO:0000256" key="13">
    <source>
        <dbReference type="ARBA" id="ARBA00038949"/>
    </source>
</evidence>
<keyword evidence="4 16" id="KW-0328">Glycosyltransferase</keyword>
<evidence type="ECO:0000256" key="17">
    <source>
        <dbReference type="SAM" id="Coils"/>
    </source>
</evidence>
<evidence type="ECO:0000256" key="15">
    <source>
        <dbReference type="ARBA" id="ARBA00049421"/>
    </source>
</evidence>
<dbReference type="InterPro" id="IPR029044">
    <property type="entry name" value="Nucleotide-diphossugar_trans"/>
</dbReference>
<evidence type="ECO:0000256" key="16">
    <source>
        <dbReference type="RuleBase" id="RU368119"/>
    </source>
</evidence>
<evidence type="ECO:0000256" key="10">
    <source>
        <dbReference type="ARBA" id="ARBA00023034"/>
    </source>
</evidence>
<evidence type="ECO:0000256" key="6">
    <source>
        <dbReference type="ARBA" id="ARBA00022692"/>
    </source>
</evidence>
<comment type="function">
    <text evidence="16">Initiates complex N-linked carbohydrate formation. Essential for the conversion of high-mannose to hybrid and complex N-glycans.</text>
</comment>
<dbReference type="PANTHER" id="PTHR10468">
    <property type="entry name" value="PROTEIN O-LINKED-MANNOSE BETA-1,2-N-ACETYLGLUCOSAMINYLTRANSFERASE 1/ALPHA-1,3-MANNOSYL-GLYCOPROTEIN 2-BETA-N-ACETYLGLUCOSAMINYLTRANSFERASE"/>
    <property type="match status" value="1"/>
</dbReference>
<sequence length="431" mass="49453">MRTGQLLLLLGAALFLALQVVVFNGYHNEVGLTTQQVAKDTQLEQQLALVLQENTKLKGLYTKLEEQLSEAEQQVKKAAEEVAREQQVHGRDGSNRQKFPLYISQDGGHEGVHDMALTYAPLIRYLNHIEDAEPVKRGKKENVAYYRIANHYKFFMKTFFDCFEYPKLIILEDDMELAIDFFSYFGATAGLLDQDPSLYCVSSWNDHGQDRFVRNTLQLYRSDFFPGLGWMLTRDTWRGFREDWPDSYWDDWIRLNKTRQGRQCIRPEVCRTYNFGEKGSSKGFFYKRFLAPIRLNDVDVDWAHTDLSYLQPDRYAREFEATYAAAPLVASPEVAMSAKGDVRLFYDSQEHYEAITAVFGMLREWKDGVPRAAYKGVVTVFIEQARIFIGPSPSFKPPKLIDLSDKPVLVDQTGALLRGRKVGPLDDLGAA</sequence>
<evidence type="ECO:0000313" key="19">
    <source>
        <dbReference type="EMBL" id="KAK9812907.1"/>
    </source>
</evidence>
<dbReference type="Pfam" id="PF03071">
    <property type="entry name" value="GNT-I"/>
    <property type="match status" value="1"/>
</dbReference>
<keyword evidence="11" id="KW-0472">Membrane</keyword>
<gene>
    <name evidence="19" type="ORF">WJX72_005613</name>
</gene>
<evidence type="ECO:0000256" key="1">
    <source>
        <dbReference type="ARBA" id="ARBA00004323"/>
    </source>
</evidence>
<dbReference type="Proteomes" id="UP001489004">
    <property type="component" value="Unassembled WGS sequence"/>
</dbReference>
<accession>A0AAW1PXW4</accession>
<keyword evidence="18" id="KW-0732">Signal</keyword>
<dbReference type="EMBL" id="JALJOR010000008">
    <property type="protein sequence ID" value="KAK9812907.1"/>
    <property type="molecule type" value="Genomic_DNA"/>
</dbReference>
<keyword evidence="5" id="KW-0808">Transferase</keyword>
<keyword evidence="20" id="KW-1185">Reference proteome</keyword>
<keyword evidence="12 16" id="KW-0464">Manganese</keyword>
<evidence type="ECO:0000256" key="7">
    <source>
        <dbReference type="ARBA" id="ARBA00022723"/>
    </source>
</evidence>
<comment type="cofactor">
    <cofactor evidence="16">
        <name>Mn(2+)</name>
        <dbReference type="ChEBI" id="CHEBI:29035"/>
    </cofactor>
    <text evidence="16">The cofactor is mostly bound to the substrate.</text>
</comment>
<dbReference type="Gene3D" id="3.10.180.20">
    <property type="entry name" value="N-Acetylglucosaminyltransferase I, Domain 2"/>
    <property type="match status" value="1"/>
</dbReference>
<dbReference type="PANTHER" id="PTHR10468:SF0">
    <property type="entry name" value="ALPHA-1,3-MANNOSYL-GLYCOPROTEIN 2-BETA-N-ACETYLGLUCOSAMINYLTRANSFERASE"/>
    <property type="match status" value="1"/>
</dbReference>
<proteinExistence type="inferred from homology"/>
<evidence type="ECO:0000256" key="14">
    <source>
        <dbReference type="ARBA" id="ARBA00041712"/>
    </source>
</evidence>
<keyword evidence="9" id="KW-1133">Transmembrane helix</keyword>
<reference evidence="19 20" key="1">
    <citation type="journal article" date="2024" name="Nat. Commun.">
        <title>Phylogenomics reveals the evolutionary origins of lichenization in chlorophyte algae.</title>
        <authorList>
            <person name="Puginier C."/>
            <person name="Libourel C."/>
            <person name="Otte J."/>
            <person name="Skaloud P."/>
            <person name="Haon M."/>
            <person name="Grisel S."/>
            <person name="Petersen M."/>
            <person name="Berrin J.G."/>
            <person name="Delaux P.M."/>
            <person name="Dal Grande F."/>
            <person name="Keller J."/>
        </authorList>
    </citation>
    <scope>NUCLEOTIDE SEQUENCE [LARGE SCALE GENOMIC DNA]</scope>
    <source>
        <strain evidence="19 20">SAG 2043</strain>
    </source>
</reference>
<evidence type="ECO:0000313" key="20">
    <source>
        <dbReference type="Proteomes" id="UP001489004"/>
    </source>
</evidence>
<dbReference type="GO" id="GO:0003827">
    <property type="term" value="F:alpha-1,3-mannosylglycoprotein 2-beta-N-acetylglucosaminyltransferase activity"/>
    <property type="evidence" value="ECO:0007669"/>
    <property type="project" value="UniProtKB-UniRule"/>
</dbReference>
<dbReference type="FunFam" id="3.90.550.10:FF:000252">
    <property type="entry name" value="Protein O-linked-mannose beta-1,2-N-acetylglucosaminyltransferase 1"/>
    <property type="match status" value="1"/>
</dbReference>
<organism evidence="19 20">
    <name type="scientific">[Myrmecia] bisecta</name>
    <dbReference type="NCBI Taxonomy" id="41462"/>
    <lineage>
        <taxon>Eukaryota</taxon>
        <taxon>Viridiplantae</taxon>
        <taxon>Chlorophyta</taxon>
        <taxon>core chlorophytes</taxon>
        <taxon>Trebouxiophyceae</taxon>
        <taxon>Trebouxiales</taxon>
        <taxon>Trebouxiaceae</taxon>
        <taxon>Myrmecia</taxon>
    </lineage>
</organism>
<comment type="similarity">
    <text evidence="3 16">Belongs to the glycosyltransferase 13 family.</text>
</comment>
<dbReference type="InterPro" id="IPR004139">
    <property type="entry name" value="Glyco_trans_13"/>
</dbReference>
<dbReference type="Gene3D" id="3.90.550.10">
    <property type="entry name" value="Spore Coat Polysaccharide Biosynthesis Protein SpsA, Chain A"/>
    <property type="match status" value="1"/>
</dbReference>
<comment type="pathway">
    <text evidence="2 16">Protein modification; protein glycosylation.</text>
</comment>
<comment type="catalytic activity">
    <reaction evidence="15 16">
        <text>N(4)-(alpha-D-Man-(1-&gt;3)-[alpha-D-Man-(1-&gt;3)-[alpha-D-Man-(1-&gt;6)]-alpha-D-Man-(1-&gt;6)]-beta-D-Man-(1-&gt;4)-beta-D-GlcNAc-(1-&gt;4)-beta-D-GlcNAc)-L-asparaginyl-[protein] (N-glucan mannose isomer 5A1,2) + UDP-N-acetyl-alpha-D-glucosamine = N(4)-{beta-D-GlcNAc-(1-&gt;2)-alpha-D-Man-(1-&gt;3)-[alpha-D-Man-(1-&gt;3)-[alpha-D-Man-(1-&gt;6)]-alpha-D-Man-(1-&gt;6)]-beta-D-Man-(1-&gt;4)-beta-D-GlcNAc-(1-&gt;4)-beta-D-GlcNAc}-L-asparaginyl-[protein] + UDP + H(+)</text>
        <dbReference type="Rhea" id="RHEA:11456"/>
        <dbReference type="Rhea" id="RHEA-COMP:14367"/>
        <dbReference type="Rhea" id="RHEA-COMP:14368"/>
        <dbReference type="ChEBI" id="CHEBI:15378"/>
        <dbReference type="ChEBI" id="CHEBI:57705"/>
        <dbReference type="ChEBI" id="CHEBI:58223"/>
        <dbReference type="ChEBI" id="CHEBI:59087"/>
        <dbReference type="ChEBI" id="CHEBI:60625"/>
        <dbReference type="EC" id="2.4.1.101"/>
    </reaction>
</comment>
<keyword evidence="7 16" id="KW-0479">Metal-binding</keyword>
<evidence type="ECO:0000256" key="5">
    <source>
        <dbReference type="ARBA" id="ARBA00022679"/>
    </source>
</evidence>
<evidence type="ECO:0000256" key="4">
    <source>
        <dbReference type="ARBA" id="ARBA00022676"/>
    </source>
</evidence>
<evidence type="ECO:0000256" key="18">
    <source>
        <dbReference type="SAM" id="SignalP"/>
    </source>
</evidence>
<dbReference type="GO" id="GO:0030145">
    <property type="term" value="F:manganese ion binding"/>
    <property type="evidence" value="ECO:0007669"/>
    <property type="project" value="UniProtKB-UniRule"/>
</dbReference>
<comment type="subcellular location">
    <subcellularLocation>
        <location evidence="1 16">Golgi apparatus membrane</location>
        <topology evidence="1 16">Single-pass type II membrane protein</topology>
    </subcellularLocation>
</comment>
<evidence type="ECO:0000256" key="3">
    <source>
        <dbReference type="ARBA" id="ARBA00006492"/>
    </source>
</evidence>
<evidence type="ECO:0000256" key="11">
    <source>
        <dbReference type="ARBA" id="ARBA00023136"/>
    </source>
</evidence>
<comment type="caution">
    <text evidence="19">The sequence shown here is derived from an EMBL/GenBank/DDBJ whole genome shotgun (WGS) entry which is preliminary data.</text>
</comment>
<keyword evidence="10 16" id="KW-0333">Golgi apparatus</keyword>
<feature type="signal peptide" evidence="18">
    <location>
        <begin position="1"/>
        <end position="19"/>
    </location>
</feature>
<dbReference type="AlphaFoldDB" id="A0AAW1PXW4"/>
<dbReference type="SUPFAM" id="SSF53448">
    <property type="entry name" value="Nucleotide-diphospho-sugar transferases"/>
    <property type="match status" value="1"/>
</dbReference>
<evidence type="ECO:0000256" key="12">
    <source>
        <dbReference type="ARBA" id="ARBA00023211"/>
    </source>
</evidence>
<keyword evidence="17" id="KW-0175">Coiled coil</keyword>
<dbReference type="EC" id="2.4.1.101" evidence="13 16"/>
<name>A0AAW1PXW4_9CHLO</name>
<evidence type="ECO:0000256" key="9">
    <source>
        <dbReference type="ARBA" id="ARBA00022989"/>
    </source>
</evidence>
<feature type="coiled-coil region" evidence="17">
    <location>
        <begin position="54"/>
        <end position="88"/>
    </location>
</feature>
<keyword evidence="6" id="KW-0812">Transmembrane</keyword>
<evidence type="ECO:0000256" key="8">
    <source>
        <dbReference type="ARBA" id="ARBA00022968"/>
    </source>
</evidence>
<dbReference type="InterPro" id="IPR052261">
    <property type="entry name" value="Glycosyltransferase_13"/>
</dbReference>
<feature type="chain" id="PRO_5043867234" description="Alpha-1,3-mannosyl-glycoprotein 2-beta-N-acetylglucosaminyltransferase" evidence="18">
    <location>
        <begin position="20"/>
        <end position="431"/>
    </location>
</feature>
<dbReference type="GO" id="GO:0000139">
    <property type="term" value="C:Golgi membrane"/>
    <property type="evidence" value="ECO:0007669"/>
    <property type="project" value="UniProtKB-SubCell"/>
</dbReference>
<keyword evidence="8 16" id="KW-0735">Signal-anchor</keyword>
<evidence type="ECO:0000256" key="2">
    <source>
        <dbReference type="ARBA" id="ARBA00004922"/>
    </source>
</evidence>
<protein>
    <recommendedName>
        <fullName evidence="13 16">Alpha-1,3-mannosyl-glycoprotein 2-beta-N-acetylglucosaminyltransferase</fullName>
        <shortName evidence="16">GNT-I</shortName>
        <shortName evidence="16">GlcNAc-T I</shortName>
        <ecNumber evidence="13 16">2.4.1.101</ecNumber>
    </recommendedName>
    <alternativeName>
        <fullName evidence="14 16">N-glycosyl-oligosaccharide-glycoprotein N-acetylglucosaminyltransferase I</fullName>
    </alternativeName>
</protein>